<organism evidence="2 3">
    <name type="scientific">Deinococcus ruber</name>
    <dbReference type="NCBI Taxonomy" id="1848197"/>
    <lineage>
        <taxon>Bacteria</taxon>
        <taxon>Thermotogati</taxon>
        <taxon>Deinococcota</taxon>
        <taxon>Deinococci</taxon>
        <taxon>Deinococcales</taxon>
        <taxon>Deinococcaceae</taxon>
        <taxon>Deinococcus</taxon>
    </lineage>
</organism>
<dbReference type="RefSeq" id="WP_189090879.1">
    <property type="nucleotide sequence ID" value="NZ_BMQL01000013.1"/>
</dbReference>
<reference evidence="2" key="1">
    <citation type="journal article" date="2014" name="Int. J. Syst. Evol. Microbiol.">
        <title>Complete genome sequence of Corynebacterium casei LMG S-19264T (=DSM 44701T), isolated from a smear-ripened cheese.</title>
        <authorList>
            <consortium name="US DOE Joint Genome Institute (JGI-PGF)"/>
            <person name="Walter F."/>
            <person name="Albersmeier A."/>
            <person name="Kalinowski J."/>
            <person name="Ruckert C."/>
        </authorList>
    </citation>
    <scope>NUCLEOTIDE SEQUENCE</scope>
    <source>
        <strain evidence="2">JCM 31311</strain>
    </source>
</reference>
<dbReference type="EMBL" id="BMQL01000013">
    <property type="protein sequence ID" value="GGR11447.1"/>
    <property type="molecule type" value="Genomic_DNA"/>
</dbReference>
<accession>A0A918F5Q4</accession>
<keyword evidence="1" id="KW-0472">Membrane</keyword>
<protein>
    <submittedName>
        <fullName evidence="2">Uncharacterized protein</fullName>
    </submittedName>
</protein>
<evidence type="ECO:0000313" key="3">
    <source>
        <dbReference type="Proteomes" id="UP000603865"/>
    </source>
</evidence>
<dbReference type="AlphaFoldDB" id="A0A918F5Q4"/>
<proteinExistence type="predicted"/>
<gene>
    <name evidence="2" type="ORF">GCM10008957_25320</name>
</gene>
<reference evidence="2" key="2">
    <citation type="submission" date="2020-09" db="EMBL/GenBank/DDBJ databases">
        <authorList>
            <person name="Sun Q."/>
            <person name="Ohkuma M."/>
        </authorList>
    </citation>
    <scope>NUCLEOTIDE SEQUENCE</scope>
    <source>
        <strain evidence="2">JCM 31311</strain>
    </source>
</reference>
<name>A0A918F5Q4_9DEIO</name>
<sequence>MTLLRWAMWVVGVAGVLLLVEAGRALFGKDLAAGVGAAASVFTVFATLGLLVLNYFTEQRAKAAEQDNVQLRAIAERQALAMTEQAKATREQVEMLRADQELAQKVRLQLIDVGQDVTMGGGGIARVPGLLLINMSAHGIFVHDPQYKDPAVQFPIDALFHEQRLLVTPGSPSWFLAPGNSVFLDIAYMRQVNNHKKPMPTLLLHVPYLYPGIPDGEVCFEIDFSGAIGFSLHADFRMI</sequence>
<evidence type="ECO:0000256" key="1">
    <source>
        <dbReference type="SAM" id="Phobius"/>
    </source>
</evidence>
<evidence type="ECO:0000313" key="2">
    <source>
        <dbReference type="EMBL" id="GGR11447.1"/>
    </source>
</evidence>
<keyword evidence="1" id="KW-0812">Transmembrane</keyword>
<keyword evidence="3" id="KW-1185">Reference proteome</keyword>
<dbReference type="Proteomes" id="UP000603865">
    <property type="component" value="Unassembled WGS sequence"/>
</dbReference>
<keyword evidence="1" id="KW-1133">Transmembrane helix</keyword>
<feature type="transmembrane region" description="Helical" evidence="1">
    <location>
        <begin position="35"/>
        <end position="56"/>
    </location>
</feature>
<comment type="caution">
    <text evidence="2">The sequence shown here is derived from an EMBL/GenBank/DDBJ whole genome shotgun (WGS) entry which is preliminary data.</text>
</comment>